<dbReference type="EMBL" id="CAUJNA010001502">
    <property type="protein sequence ID" value="CAJ1387337.1"/>
    <property type="molecule type" value="Genomic_DNA"/>
</dbReference>
<dbReference type="InterPro" id="IPR057873">
    <property type="entry name" value="CTHRC1_C"/>
</dbReference>
<dbReference type="AlphaFoldDB" id="A0AA36IGU4"/>
<evidence type="ECO:0000256" key="1">
    <source>
        <dbReference type="SAM" id="SignalP"/>
    </source>
</evidence>
<protein>
    <recommendedName>
        <fullName evidence="2">CTHRC1 C-terminal domain-containing protein</fullName>
    </recommendedName>
</protein>
<evidence type="ECO:0000259" key="2">
    <source>
        <dbReference type="Pfam" id="PF25815"/>
    </source>
</evidence>
<accession>A0AA36IGU4</accession>
<sequence>MARAGSMCPLCGLLLCLPVAFGAEVVVDAEGTIRDRQLVRRKSATFSAPEGKELKCPESDKVPLGEGCMCEDASCEKGKFCYALDSKAECQDKTREDPSLLDLYGATANGPHDTKDKGQLNGRRVKFFKKSEKSGLRIYYSDNQRVYGHTTASGRWEIKIDGKSCPSGQLSKDVYVYKGQNPHRVRGFGGFCSGVGKGAHEVSVHVGPTPGYSSYDCDTGYKSFYSKEHTWHVEVQEVPEDYPFYAQASGASGDGRDTGPIDKRVVNFKKRLADSRVRLFYSDSLRVAESKKSCGCRWHLRIDGKACPSGPIMGDVYIRKGENNHRPRSFIGYCEDLSEGSHKVDVEVSTVPGYTTCNCYTGWHPTGHFVLEAEEIPKHYKMVHHITNYLGDGADKGYLSKYKLSFTKQHKDTRLRLFYSDNLKTNSQGSGNNCACQWEIHIDQKVCPSVEIFGQVYTHLKDLKIGSTKIYFPDGSPERIRSFAGFCDGIEPGDHTAQIYLRQIKSGCDCYTTWKNSPSGKGASGTLEVHEFWRPCGEMTKEADCAAPKCYWKDGTCVDLVECPGSDKVAVGGACRCGKEDVAAGKYCYADMTVGDAAKEDPKEEKSGSYSGSIWLALSFMMLQ</sequence>
<proteinExistence type="predicted"/>
<keyword evidence="1" id="KW-0732">Signal</keyword>
<feature type="domain" description="CTHRC1 C-terminal" evidence="2">
    <location>
        <begin position="254"/>
        <end position="365"/>
    </location>
</feature>
<gene>
    <name evidence="3" type="ORF">EVOR1521_LOCUS13440</name>
</gene>
<name>A0AA36IGU4_9DINO</name>
<comment type="caution">
    <text evidence="3">The sequence shown here is derived from an EMBL/GenBank/DDBJ whole genome shotgun (WGS) entry which is preliminary data.</text>
</comment>
<reference evidence="3" key="1">
    <citation type="submission" date="2023-08" db="EMBL/GenBank/DDBJ databases">
        <authorList>
            <person name="Chen Y."/>
            <person name="Shah S."/>
            <person name="Dougan E. K."/>
            <person name="Thang M."/>
            <person name="Chan C."/>
        </authorList>
    </citation>
    <scope>NUCLEOTIDE SEQUENCE</scope>
</reference>
<feature type="domain" description="CTHRC1 C-terminal" evidence="2">
    <location>
        <begin position="390"/>
        <end position="514"/>
    </location>
</feature>
<evidence type="ECO:0000313" key="4">
    <source>
        <dbReference type="Proteomes" id="UP001178507"/>
    </source>
</evidence>
<organism evidence="3 4">
    <name type="scientific">Effrenium voratum</name>
    <dbReference type="NCBI Taxonomy" id="2562239"/>
    <lineage>
        <taxon>Eukaryota</taxon>
        <taxon>Sar</taxon>
        <taxon>Alveolata</taxon>
        <taxon>Dinophyceae</taxon>
        <taxon>Suessiales</taxon>
        <taxon>Symbiodiniaceae</taxon>
        <taxon>Effrenium</taxon>
    </lineage>
</organism>
<feature type="chain" id="PRO_5041356279" description="CTHRC1 C-terminal domain-containing protein" evidence="1">
    <location>
        <begin position="23"/>
        <end position="624"/>
    </location>
</feature>
<feature type="signal peptide" evidence="1">
    <location>
        <begin position="1"/>
        <end position="22"/>
    </location>
</feature>
<dbReference type="Pfam" id="PF25815">
    <property type="entry name" value="CTHRC1_C"/>
    <property type="match status" value="3"/>
</dbReference>
<evidence type="ECO:0000313" key="3">
    <source>
        <dbReference type="EMBL" id="CAJ1387337.1"/>
    </source>
</evidence>
<dbReference type="Proteomes" id="UP001178507">
    <property type="component" value="Unassembled WGS sequence"/>
</dbReference>
<keyword evidence="4" id="KW-1185">Reference proteome</keyword>
<feature type="domain" description="CTHRC1 C-terminal" evidence="2">
    <location>
        <begin position="113"/>
        <end position="224"/>
    </location>
</feature>